<dbReference type="InterPro" id="IPR041588">
    <property type="entry name" value="Integrase_H2C2"/>
</dbReference>
<dbReference type="InterPro" id="IPR001584">
    <property type="entry name" value="Integrase_cat-core"/>
</dbReference>
<dbReference type="PANTHER" id="PTHR37984">
    <property type="entry name" value="PROTEIN CBG26694"/>
    <property type="match status" value="1"/>
</dbReference>
<organism evidence="2 3">
    <name type="scientific">Smittium culicis</name>
    <dbReference type="NCBI Taxonomy" id="133412"/>
    <lineage>
        <taxon>Eukaryota</taxon>
        <taxon>Fungi</taxon>
        <taxon>Fungi incertae sedis</taxon>
        <taxon>Zoopagomycota</taxon>
        <taxon>Kickxellomycotina</taxon>
        <taxon>Harpellomycetes</taxon>
        <taxon>Harpellales</taxon>
        <taxon>Legeriomycetaceae</taxon>
        <taxon>Smittium</taxon>
    </lineage>
</organism>
<dbReference type="GO" id="GO:0015074">
    <property type="term" value="P:DNA integration"/>
    <property type="evidence" value="ECO:0007669"/>
    <property type="project" value="InterPro"/>
</dbReference>
<dbReference type="GO" id="GO:0003676">
    <property type="term" value="F:nucleic acid binding"/>
    <property type="evidence" value="ECO:0007669"/>
    <property type="project" value="InterPro"/>
</dbReference>
<dbReference type="FunFam" id="3.30.420.10:FF:000032">
    <property type="entry name" value="Retrovirus-related Pol polyprotein from transposon 297-like Protein"/>
    <property type="match status" value="1"/>
</dbReference>
<dbReference type="Proteomes" id="UP000187429">
    <property type="component" value="Unassembled WGS sequence"/>
</dbReference>
<evidence type="ECO:0000313" key="2">
    <source>
        <dbReference type="EMBL" id="OMJ26426.1"/>
    </source>
</evidence>
<dbReference type="InterPro" id="IPR012337">
    <property type="entry name" value="RNaseH-like_sf"/>
</dbReference>
<dbReference type="EMBL" id="LSSM01001469">
    <property type="protein sequence ID" value="OMJ26426.1"/>
    <property type="molecule type" value="Genomic_DNA"/>
</dbReference>
<evidence type="ECO:0000313" key="3">
    <source>
        <dbReference type="Proteomes" id="UP000187429"/>
    </source>
</evidence>
<dbReference type="Pfam" id="PF00665">
    <property type="entry name" value="rve"/>
    <property type="match status" value="1"/>
</dbReference>
<comment type="caution">
    <text evidence="2">The sequence shown here is derived from an EMBL/GenBank/DDBJ whole genome shotgun (WGS) entry which is preliminary data.</text>
</comment>
<dbReference type="InterPro" id="IPR050951">
    <property type="entry name" value="Retrovirus_Pol_polyprotein"/>
</dbReference>
<protein>
    <submittedName>
        <fullName evidence="2">Retrovirus-related Pol polyprotein from transposon</fullName>
    </submittedName>
</protein>
<proteinExistence type="predicted"/>
<gene>
    <name evidence="2" type="ORF">AYI69_g3990</name>
</gene>
<dbReference type="PANTHER" id="PTHR37984:SF5">
    <property type="entry name" value="PROTEIN NYNRIN-LIKE"/>
    <property type="match status" value="1"/>
</dbReference>
<accession>A0A1R1YI87</accession>
<feature type="domain" description="Integrase catalytic" evidence="1">
    <location>
        <begin position="54"/>
        <end position="213"/>
    </location>
</feature>
<dbReference type="Gene3D" id="1.10.340.70">
    <property type="match status" value="1"/>
</dbReference>
<dbReference type="Pfam" id="PF17921">
    <property type="entry name" value="Integrase_H2C2"/>
    <property type="match status" value="1"/>
</dbReference>
<dbReference type="OrthoDB" id="412584at2759"/>
<keyword evidence="3" id="KW-1185">Reference proteome</keyword>
<dbReference type="PROSITE" id="PS50994">
    <property type="entry name" value="INTEGRASE"/>
    <property type="match status" value="1"/>
</dbReference>
<dbReference type="GO" id="GO:0005634">
    <property type="term" value="C:nucleus"/>
    <property type="evidence" value="ECO:0007669"/>
    <property type="project" value="UniProtKB-ARBA"/>
</dbReference>
<dbReference type="SUPFAM" id="SSF53098">
    <property type="entry name" value="Ribonuclease H-like"/>
    <property type="match status" value="1"/>
</dbReference>
<dbReference type="InterPro" id="IPR036397">
    <property type="entry name" value="RNaseH_sf"/>
</dbReference>
<sequence length="358" mass="40693">MAHLGTSSTYSIMKMRYWWPYLKEDINSVIRECPECQTAGKFSGNKAPIQPLKISPSPFYRWGIDFIGPMPISNKGNSWILLAIDHSTNWIVARATKNSEAETVAKFIYKDLMLAYGAPSEILSDRGPQFSSIVLKKYLKIQQIKHQFTSAYHPQSNGKTERANGVIGKAITKLSIKDKSKWDDFLDLAVWATRIRSHSITGISPYFLVYGIEPRIPGDPNPPEKLLNPLESYTSTIERLSSLQERRKGAFELQEKSAKDMVSRDNKNKNNIMYQEGSMVLISNEIKKKLDPPLLGPFRIKYRAPFYTYKLETPSGVEVENLVHHNRLIPANTNPENSLKLWTKPGVKLKPRNNKHGG</sequence>
<name>A0A1R1YI87_9FUNG</name>
<dbReference type="Gene3D" id="3.30.420.10">
    <property type="entry name" value="Ribonuclease H-like superfamily/Ribonuclease H"/>
    <property type="match status" value="1"/>
</dbReference>
<evidence type="ECO:0000259" key="1">
    <source>
        <dbReference type="PROSITE" id="PS50994"/>
    </source>
</evidence>
<dbReference type="AlphaFoldDB" id="A0A1R1YI87"/>
<reference evidence="3" key="1">
    <citation type="submission" date="2017-01" db="EMBL/GenBank/DDBJ databases">
        <authorList>
            <person name="Wang Y."/>
            <person name="White M."/>
            <person name="Kvist S."/>
            <person name="Moncalvo J.-M."/>
        </authorList>
    </citation>
    <scope>NUCLEOTIDE SEQUENCE [LARGE SCALE GENOMIC DNA]</scope>
    <source>
        <strain evidence="3">ID-206-W2</strain>
    </source>
</reference>